<keyword evidence="3 7" id="KW-0378">Hydrolase</keyword>
<evidence type="ECO:0000313" key="10">
    <source>
        <dbReference type="EMBL" id="KAJ1519482.1"/>
    </source>
</evidence>
<evidence type="ECO:0000256" key="4">
    <source>
        <dbReference type="ARBA" id="ARBA00022963"/>
    </source>
</evidence>
<evidence type="ECO:0000313" key="11">
    <source>
        <dbReference type="Proteomes" id="UP001075354"/>
    </source>
</evidence>
<dbReference type="Gene3D" id="3.40.50.1820">
    <property type="entry name" value="alpha/beta hydrolase"/>
    <property type="match status" value="1"/>
</dbReference>
<dbReference type="PANTHER" id="PTHR11005">
    <property type="entry name" value="LYSOSOMAL ACID LIPASE-RELATED"/>
    <property type="match status" value="1"/>
</dbReference>
<organism evidence="10 11">
    <name type="scientific">Megalurothrips usitatus</name>
    <name type="common">bean blossom thrips</name>
    <dbReference type="NCBI Taxonomy" id="439358"/>
    <lineage>
        <taxon>Eukaryota</taxon>
        <taxon>Metazoa</taxon>
        <taxon>Ecdysozoa</taxon>
        <taxon>Arthropoda</taxon>
        <taxon>Hexapoda</taxon>
        <taxon>Insecta</taxon>
        <taxon>Pterygota</taxon>
        <taxon>Neoptera</taxon>
        <taxon>Paraneoptera</taxon>
        <taxon>Thysanoptera</taxon>
        <taxon>Terebrantia</taxon>
        <taxon>Thripoidea</taxon>
        <taxon>Thripidae</taxon>
        <taxon>Megalurothrips</taxon>
    </lineage>
</organism>
<evidence type="ECO:0000256" key="7">
    <source>
        <dbReference type="PIRNR" id="PIRNR000862"/>
    </source>
</evidence>
<proteinExistence type="inferred from homology"/>
<dbReference type="GO" id="GO:0016042">
    <property type="term" value="P:lipid catabolic process"/>
    <property type="evidence" value="ECO:0007669"/>
    <property type="project" value="UniProtKB-KW"/>
</dbReference>
<feature type="active site" description="Charge relay system" evidence="8">
    <location>
        <position position="308"/>
    </location>
</feature>
<protein>
    <recommendedName>
        <fullName evidence="7">Lipase</fullName>
    </recommendedName>
</protein>
<dbReference type="GO" id="GO:0016788">
    <property type="term" value="F:hydrolase activity, acting on ester bonds"/>
    <property type="evidence" value="ECO:0007669"/>
    <property type="project" value="InterPro"/>
</dbReference>
<evidence type="ECO:0000256" key="1">
    <source>
        <dbReference type="ARBA" id="ARBA00010701"/>
    </source>
</evidence>
<evidence type="ECO:0000259" key="9">
    <source>
        <dbReference type="Pfam" id="PF04083"/>
    </source>
</evidence>
<feature type="active site" description="Nucleophile" evidence="8">
    <location>
        <position position="147"/>
    </location>
</feature>
<dbReference type="PIRSF" id="PIRSF000862">
    <property type="entry name" value="Steryl_ester_lip"/>
    <property type="match status" value="1"/>
</dbReference>
<reference evidence="10" key="1">
    <citation type="submission" date="2022-12" db="EMBL/GenBank/DDBJ databases">
        <title>Chromosome-level genome assembly of the bean flower thrips Megalurothrips usitatus.</title>
        <authorList>
            <person name="Ma L."/>
            <person name="Liu Q."/>
            <person name="Li H."/>
            <person name="Cai W."/>
        </authorList>
    </citation>
    <scope>NUCLEOTIDE SEQUENCE</scope>
    <source>
        <strain evidence="10">Cailab_2022a</strain>
    </source>
</reference>
<name>A0AAV7X4B1_9NEOP</name>
<gene>
    <name evidence="10" type="ORF">ONE63_004768</name>
</gene>
<dbReference type="Pfam" id="PF04083">
    <property type="entry name" value="Abhydro_lipase"/>
    <property type="match status" value="1"/>
</dbReference>
<sequence length="367" mass="41113">MTGPELILHWGYPGEGHALQTDDGYVLTMFRVPRGRSRGGDKQPSELAAGPRPVVFLQHGLFQTADQWLMRGPGEDLAFILADLGFDVWMGNFRGSTYSRKHVRLSPQKRKFWDFGWQENALYDLPAMLDYVSAVTEQESMFYVGHSMGTTTILGLLAARPEYNRRVRAAFLMAPVAYFQHTWGALAAAKSTAGSLANARLIGELFPRGSGDACKNVLPLCISLYNSAGGYSPREFNMALFQILVGHFPSGASYGQLTHYLQMMVTGEFKMCDYGAKENLARYGQPKPPPFRLSNVVAPVFLHVSEGDAFSPIKDQKRLASEIPGFRKMIKVPLRDFGHTDHLYAIHTYQLEYKQIISIMLDMLRSQ</sequence>
<keyword evidence="6" id="KW-0325">Glycoprotein</keyword>
<evidence type="ECO:0000256" key="8">
    <source>
        <dbReference type="PIRSR" id="PIRSR000862-1"/>
    </source>
</evidence>
<evidence type="ECO:0000256" key="5">
    <source>
        <dbReference type="ARBA" id="ARBA00023098"/>
    </source>
</evidence>
<keyword evidence="5" id="KW-0443">Lipid metabolism</keyword>
<comment type="similarity">
    <text evidence="1 7">Belongs to the AB hydrolase superfamily. Lipase family.</text>
</comment>
<evidence type="ECO:0000256" key="3">
    <source>
        <dbReference type="ARBA" id="ARBA00022801"/>
    </source>
</evidence>
<dbReference type="SUPFAM" id="SSF53474">
    <property type="entry name" value="alpha/beta-Hydrolases"/>
    <property type="match status" value="1"/>
</dbReference>
<dbReference type="InterPro" id="IPR025483">
    <property type="entry name" value="Lipase_euk"/>
</dbReference>
<dbReference type="InterPro" id="IPR029058">
    <property type="entry name" value="AB_hydrolase_fold"/>
</dbReference>
<keyword evidence="2" id="KW-0732">Signal</keyword>
<feature type="domain" description="Partial AB-hydrolase lipase" evidence="9">
    <location>
        <begin position="5"/>
        <end position="71"/>
    </location>
</feature>
<evidence type="ECO:0000256" key="2">
    <source>
        <dbReference type="ARBA" id="ARBA00022729"/>
    </source>
</evidence>
<comment type="caution">
    <text evidence="10">The sequence shown here is derived from an EMBL/GenBank/DDBJ whole genome shotgun (WGS) entry which is preliminary data.</text>
</comment>
<dbReference type="Proteomes" id="UP001075354">
    <property type="component" value="Chromosome 16"/>
</dbReference>
<keyword evidence="4 7" id="KW-0442">Lipid degradation</keyword>
<evidence type="ECO:0000256" key="6">
    <source>
        <dbReference type="ARBA" id="ARBA00023180"/>
    </source>
</evidence>
<feature type="active site" description="Charge relay system" evidence="8">
    <location>
        <position position="339"/>
    </location>
</feature>
<dbReference type="EMBL" id="JAPTSV010000016">
    <property type="protein sequence ID" value="KAJ1519482.1"/>
    <property type="molecule type" value="Genomic_DNA"/>
</dbReference>
<dbReference type="InterPro" id="IPR006693">
    <property type="entry name" value="AB_hydrolase_lipase"/>
</dbReference>
<dbReference type="AlphaFoldDB" id="A0AAV7X4B1"/>
<accession>A0AAV7X4B1</accession>
<dbReference type="FunFam" id="3.40.50.1820:FF:000057">
    <property type="entry name" value="Lipase"/>
    <property type="match status" value="1"/>
</dbReference>
<keyword evidence="11" id="KW-1185">Reference proteome</keyword>